<accession>A0A3A2Z0X0</accession>
<proteinExistence type="predicted"/>
<protein>
    <submittedName>
        <fullName evidence="1">Uncharacterized protein</fullName>
    </submittedName>
</protein>
<evidence type="ECO:0000313" key="2">
    <source>
        <dbReference type="Proteomes" id="UP000266188"/>
    </source>
</evidence>
<dbReference type="STRING" id="2070753.A0A3A2Z0X0"/>
<gene>
    <name evidence="1" type="ORF">PHISCL_10905</name>
</gene>
<organism evidence="1 2">
    <name type="scientific">Aspergillus sclerotialis</name>
    <dbReference type="NCBI Taxonomy" id="2070753"/>
    <lineage>
        <taxon>Eukaryota</taxon>
        <taxon>Fungi</taxon>
        <taxon>Dikarya</taxon>
        <taxon>Ascomycota</taxon>
        <taxon>Pezizomycotina</taxon>
        <taxon>Eurotiomycetes</taxon>
        <taxon>Eurotiomycetidae</taxon>
        <taxon>Eurotiales</taxon>
        <taxon>Aspergillaceae</taxon>
        <taxon>Aspergillus</taxon>
        <taxon>Aspergillus subgen. Polypaecilum</taxon>
    </lineage>
</organism>
<sequence>MDWYSPFDAEATFIQELFDSASAEDLARLVTKFDKEAFANLTPENIITNDKLARQHLASWHKLASSIWECCSALPEQIESIHRCVQ</sequence>
<name>A0A3A2Z0X0_9EURO</name>
<reference evidence="2" key="1">
    <citation type="submission" date="2017-02" db="EMBL/GenBank/DDBJ databases">
        <authorList>
            <person name="Tafer H."/>
            <person name="Lopandic K."/>
        </authorList>
    </citation>
    <scope>NUCLEOTIDE SEQUENCE [LARGE SCALE GENOMIC DNA]</scope>
    <source>
        <strain evidence="2">CBS 366.77</strain>
    </source>
</reference>
<evidence type="ECO:0000313" key="1">
    <source>
        <dbReference type="EMBL" id="RJE16758.1"/>
    </source>
</evidence>
<dbReference type="Proteomes" id="UP000266188">
    <property type="component" value="Unassembled WGS sequence"/>
</dbReference>
<comment type="caution">
    <text evidence="1">The sequence shown here is derived from an EMBL/GenBank/DDBJ whole genome shotgun (WGS) entry which is preliminary data.</text>
</comment>
<dbReference type="AlphaFoldDB" id="A0A3A2Z0X0"/>
<feature type="non-terminal residue" evidence="1">
    <location>
        <position position="86"/>
    </location>
</feature>
<keyword evidence="2" id="KW-1185">Reference proteome</keyword>
<dbReference type="EMBL" id="MVGC01002841">
    <property type="protein sequence ID" value="RJE16758.1"/>
    <property type="molecule type" value="Genomic_DNA"/>
</dbReference>